<evidence type="ECO:0000256" key="2">
    <source>
        <dbReference type="ARBA" id="ARBA00013253"/>
    </source>
</evidence>
<keyword evidence="6" id="KW-0067">ATP-binding</keyword>
<keyword evidence="4" id="KW-0547">Nucleotide-binding</keyword>
<dbReference type="AlphaFoldDB" id="A0AAJ6NGC4"/>
<evidence type="ECO:0000256" key="5">
    <source>
        <dbReference type="ARBA" id="ARBA00022777"/>
    </source>
</evidence>
<gene>
    <name evidence="9" type="ORF">LF296_10175</name>
</gene>
<dbReference type="Pfam" id="PF01288">
    <property type="entry name" value="HPPK"/>
    <property type="match status" value="1"/>
</dbReference>
<evidence type="ECO:0000256" key="6">
    <source>
        <dbReference type="ARBA" id="ARBA00022840"/>
    </source>
</evidence>
<dbReference type="GO" id="GO:0003848">
    <property type="term" value="F:2-amino-4-hydroxy-6-hydroxymethyldihydropteridine diphosphokinase activity"/>
    <property type="evidence" value="ECO:0007669"/>
    <property type="project" value="UniProtKB-EC"/>
</dbReference>
<comment type="pathway">
    <text evidence="1">Cofactor biosynthesis; tetrahydrofolate biosynthesis; 2-amino-4-hydroxy-6-hydroxymethyl-7,8-dihydropteridine diphosphate from 7,8-dihydroneopterin triphosphate: step 4/4.</text>
</comment>
<dbReference type="SUPFAM" id="SSF55083">
    <property type="entry name" value="6-hydroxymethyl-7,8-dihydropterin pyrophosphokinase, HPPK"/>
    <property type="match status" value="1"/>
</dbReference>
<keyword evidence="5" id="KW-0418">Kinase</keyword>
<accession>A0AAJ6NGC4</accession>
<evidence type="ECO:0000313" key="10">
    <source>
        <dbReference type="Proteomes" id="UP001199528"/>
    </source>
</evidence>
<evidence type="ECO:0000256" key="4">
    <source>
        <dbReference type="ARBA" id="ARBA00022741"/>
    </source>
</evidence>
<dbReference type="GO" id="GO:0046656">
    <property type="term" value="P:folic acid biosynthetic process"/>
    <property type="evidence" value="ECO:0007669"/>
    <property type="project" value="UniProtKB-KW"/>
</dbReference>
<reference evidence="9" key="2">
    <citation type="submission" date="2023-02" db="EMBL/GenBank/DDBJ databases">
        <authorList>
            <person name="Huang Y."/>
            <person name="Zhang Y."/>
            <person name="Zhang T."/>
            <person name="Wang J."/>
        </authorList>
    </citation>
    <scope>NUCLEOTIDE SEQUENCE</scope>
    <source>
        <strain evidence="9">KJ-1</strain>
    </source>
</reference>
<dbReference type="Gene3D" id="3.30.70.560">
    <property type="entry name" value="7,8-Dihydro-6-hydroxymethylpterin-pyrophosphokinase HPPK"/>
    <property type="match status" value="1"/>
</dbReference>
<dbReference type="RefSeq" id="WP_272654256.1">
    <property type="nucleotide sequence ID" value="NZ_CP085083.1"/>
</dbReference>
<evidence type="ECO:0000259" key="8">
    <source>
        <dbReference type="Pfam" id="PF01288"/>
    </source>
</evidence>
<dbReference type="GO" id="GO:0016301">
    <property type="term" value="F:kinase activity"/>
    <property type="evidence" value="ECO:0007669"/>
    <property type="project" value="UniProtKB-KW"/>
</dbReference>
<keyword evidence="7" id="KW-0289">Folate biosynthesis</keyword>
<feature type="domain" description="7,8-dihydro-6-hydroxymethylpterin-pyrophosphokinase" evidence="8">
    <location>
        <begin position="10"/>
        <end position="120"/>
    </location>
</feature>
<dbReference type="GO" id="GO:0005524">
    <property type="term" value="F:ATP binding"/>
    <property type="evidence" value="ECO:0007669"/>
    <property type="project" value="UniProtKB-KW"/>
</dbReference>
<sequence>MNATETIFALALASNLQQQQNFTFAYEQIAQLGRVVFSPIYEIPCRDGIGANYWNSACLLTSQLSIDEITELLKRLEQQSGRTRPSHQITLDIDVIAWGNTLENMQFNPKKLPLALDVKIPLFDLWQHADLSYDQKANYPVITM</sequence>
<dbReference type="KEGG" id="aviv:LF296_10175"/>
<evidence type="ECO:0000256" key="3">
    <source>
        <dbReference type="ARBA" id="ARBA00022679"/>
    </source>
</evidence>
<evidence type="ECO:0000256" key="7">
    <source>
        <dbReference type="ARBA" id="ARBA00022909"/>
    </source>
</evidence>
<dbReference type="InterPro" id="IPR000550">
    <property type="entry name" value="Hppk"/>
</dbReference>
<evidence type="ECO:0000313" key="9">
    <source>
        <dbReference type="EMBL" id="WDZ49707.1"/>
    </source>
</evidence>
<evidence type="ECO:0000256" key="1">
    <source>
        <dbReference type="ARBA" id="ARBA00005051"/>
    </source>
</evidence>
<dbReference type="EMBL" id="CP085083">
    <property type="protein sequence ID" value="WDZ49707.1"/>
    <property type="molecule type" value="Genomic_DNA"/>
</dbReference>
<reference evidence="9" key="1">
    <citation type="journal article" date="2022" name="Front Environ Sci">
        <title>Complete genome sequence analysis of a novel alkane-degrading bacterial strain, Acinetobacter vivianii KJ-1, and its diesel degradation ability.</title>
        <authorList>
            <person name="Zhang Y."/>
            <person name="Song F."/>
            <person name="Wang J."/>
            <person name="Zhao Q."/>
            <person name="Zheng L."/>
            <person name="Wang Z."/>
            <person name="Zhang X."/>
            <person name="Gao Y."/>
            <person name="Chen G."/>
            <person name="Huang Y."/>
        </authorList>
    </citation>
    <scope>NUCLEOTIDE SEQUENCE</scope>
    <source>
        <strain evidence="9">KJ-1</strain>
    </source>
</reference>
<dbReference type="InterPro" id="IPR035907">
    <property type="entry name" value="Hppk_sf"/>
</dbReference>
<dbReference type="Proteomes" id="UP001199528">
    <property type="component" value="Chromosome"/>
</dbReference>
<keyword evidence="3" id="KW-0808">Transferase</keyword>
<protein>
    <recommendedName>
        <fullName evidence="2">2-amino-4-hydroxy-6-hydroxymethyldihydropteridine diphosphokinase</fullName>
        <ecNumber evidence="2">2.7.6.3</ecNumber>
    </recommendedName>
</protein>
<organism evidence="9 10">
    <name type="scientific">Acinetobacter vivianii</name>
    <dbReference type="NCBI Taxonomy" id="1776742"/>
    <lineage>
        <taxon>Bacteria</taxon>
        <taxon>Pseudomonadati</taxon>
        <taxon>Pseudomonadota</taxon>
        <taxon>Gammaproteobacteria</taxon>
        <taxon>Moraxellales</taxon>
        <taxon>Moraxellaceae</taxon>
        <taxon>Acinetobacter</taxon>
    </lineage>
</organism>
<name>A0AAJ6NGC4_9GAMM</name>
<proteinExistence type="predicted"/>
<dbReference type="EC" id="2.7.6.3" evidence="2"/>